<feature type="compositionally biased region" description="Basic and acidic residues" evidence="1">
    <location>
        <begin position="165"/>
        <end position="181"/>
    </location>
</feature>
<dbReference type="PANTHER" id="PTHR35335:SF1">
    <property type="entry name" value="UPF0716 PROTEIN FXSA"/>
    <property type="match status" value="1"/>
</dbReference>
<dbReference type="OrthoDB" id="9792788at2"/>
<dbReference type="Pfam" id="PF04186">
    <property type="entry name" value="FxsA"/>
    <property type="match status" value="1"/>
</dbReference>
<dbReference type="AlphaFoldDB" id="A0A318T4E1"/>
<keyword evidence="2" id="KW-1133">Transmembrane helix</keyword>
<name>A0A318T4E1_9HYPH</name>
<sequence length="181" mass="19899">MEGFSFQITFSNGKVSITVPFSPTALILLALPFVEIAGFVIVGSHIGVLPTLGLVLLGAMLGLYLLRVQGFSLLQRIRAEASAGRVPDRELVHGAMLVVAAILLLIPGFFTDILGLLLFIPPVRDFVWRYLVRSRIIVTVKTTRHGQGPQTSKPRDQVIDLTPDDYSHKPDRNSPWRGGKE</sequence>
<feature type="transmembrane region" description="Helical" evidence="2">
    <location>
        <begin position="21"/>
        <end position="42"/>
    </location>
</feature>
<gene>
    <name evidence="3" type="ORF">C7477_105172</name>
</gene>
<accession>A0A318T4E1</accession>
<evidence type="ECO:0000313" key="4">
    <source>
        <dbReference type="Proteomes" id="UP000247454"/>
    </source>
</evidence>
<evidence type="ECO:0000256" key="2">
    <source>
        <dbReference type="SAM" id="Phobius"/>
    </source>
</evidence>
<feature type="transmembrane region" description="Helical" evidence="2">
    <location>
        <begin position="95"/>
        <end position="120"/>
    </location>
</feature>
<dbReference type="EMBL" id="QJTF01000005">
    <property type="protein sequence ID" value="PYE89069.1"/>
    <property type="molecule type" value="Genomic_DNA"/>
</dbReference>
<evidence type="ECO:0000256" key="1">
    <source>
        <dbReference type="SAM" id="MobiDB-lite"/>
    </source>
</evidence>
<feature type="transmembrane region" description="Helical" evidence="2">
    <location>
        <begin position="48"/>
        <end position="66"/>
    </location>
</feature>
<dbReference type="NCBIfam" id="NF008528">
    <property type="entry name" value="PRK11463.1-2"/>
    <property type="match status" value="1"/>
</dbReference>
<proteinExistence type="predicted"/>
<keyword evidence="4" id="KW-1185">Reference proteome</keyword>
<dbReference type="Proteomes" id="UP000247454">
    <property type="component" value="Unassembled WGS sequence"/>
</dbReference>
<keyword evidence="2" id="KW-0472">Membrane</keyword>
<keyword evidence="2" id="KW-0812">Transmembrane</keyword>
<feature type="region of interest" description="Disordered" evidence="1">
    <location>
        <begin position="143"/>
        <end position="181"/>
    </location>
</feature>
<comment type="caution">
    <text evidence="3">The sequence shown here is derived from an EMBL/GenBank/DDBJ whole genome shotgun (WGS) entry which is preliminary data.</text>
</comment>
<evidence type="ECO:0000313" key="3">
    <source>
        <dbReference type="EMBL" id="PYE89069.1"/>
    </source>
</evidence>
<protein>
    <submittedName>
        <fullName evidence="3">UPF0716 protein FxsA</fullName>
    </submittedName>
</protein>
<dbReference type="InterPro" id="IPR007313">
    <property type="entry name" value="FxsA"/>
</dbReference>
<organism evidence="3 4">
    <name type="scientific">Phyllobacterium leguminum</name>
    <dbReference type="NCBI Taxonomy" id="314237"/>
    <lineage>
        <taxon>Bacteria</taxon>
        <taxon>Pseudomonadati</taxon>
        <taxon>Pseudomonadota</taxon>
        <taxon>Alphaproteobacteria</taxon>
        <taxon>Hyphomicrobiales</taxon>
        <taxon>Phyllobacteriaceae</taxon>
        <taxon>Phyllobacterium</taxon>
    </lineage>
</organism>
<dbReference type="PANTHER" id="PTHR35335">
    <property type="entry name" value="UPF0716 PROTEIN FXSA"/>
    <property type="match status" value="1"/>
</dbReference>
<dbReference type="GO" id="GO:0016020">
    <property type="term" value="C:membrane"/>
    <property type="evidence" value="ECO:0007669"/>
    <property type="project" value="InterPro"/>
</dbReference>
<reference evidence="3 4" key="1">
    <citation type="submission" date="2018-06" db="EMBL/GenBank/DDBJ databases">
        <title>Genomic Encyclopedia of Type Strains, Phase III (KMG-III): the genomes of soil and plant-associated and newly described type strains.</title>
        <authorList>
            <person name="Whitman W."/>
        </authorList>
    </citation>
    <scope>NUCLEOTIDE SEQUENCE [LARGE SCALE GENOMIC DNA]</scope>
    <source>
        <strain evidence="3 4">ORS 1419</strain>
    </source>
</reference>